<feature type="active site" description="Proton acceptor" evidence="2">
    <location>
        <position position="70"/>
    </location>
</feature>
<reference evidence="3 4" key="1">
    <citation type="submission" date="2015-12" db="EMBL/GenBank/DDBJ databases">
        <title>Genome sequence of Tistrella mobilis MCCC 1A02139.</title>
        <authorList>
            <person name="Lu L."/>
            <person name="Lai Q."/>
            <person name="Shao Z."/>
            <person name="Qian P."/>
        </authorList>
    </citation>
    <scope>NUCLEOTIDE SEQUENCE [LARGE SCALE GENOMIC DNA]</scope>
    <source>
        <strain evidence="3 4">MCCC 1A02139</strain>
    </source>
</reference>
<name>A0A161R2P0_9PROT</name>
<evidence type="ECO:0000313" key="3">
    <source>
        <dbReference type="EMBL" id="KYO51916.1"/>
    </source>
</evidence>
<dbReference type="InterPro" id="IPR036424">
    <property type="entry name" value="UPP_synth-like_sf"/>
</dbReference>
<dbReference type="Pfam" id="PF01255">
    <property type="entry name" value="Prenyltransf"/>
    <property type="match status" value="1"/>
</dbReference>
<evidence type="ECO:0000256" key="2">
    <source>
        <dbReference type="HAMAP-Rule" id="MF_01139"/>
    </source>
</evidence>
<dbReference type="Proteomes" id="UP000075787">
    <property type="component" value="Unassembled WGS sequence"/>
</dbReference>
<comment type="caution">
    <text evidence="3">The sequence shown here is derived from an EMBL/GenBank/DDBJ whole genome shotgun (WGS) entry which is preliminary data.</text>
</comment>
<organism evidence="3 4">
    <name type="scientific">Tistrella mobilis</name>
    <dbReference type="NCBI Taxonomy" id="171437"/>
    <lineage>
        <taxon>Bacteria</taxon>
        <taxon>Pseudomonadati</taxon>
        <taxon>Pseudomonadota</taxon>
        <taxon>Alphaproteobacteria</taxon>
        <taxon>Geminicoccales</taxon>
        <taxon>Geminicoccaceae</taxon>
        <taxon>Tistrella</taxon>
    </lineage>
</organism>
<dbReference type="FunFam" id="3.40.1180.10:FF:000001">
    <property type="entry name" value="(2E,6E)-farnesyl-diphosphate-specific ditrans,polycis-undecaprenyl-diphosphate synthase"/>
    <property type="match status" value="1"/>
</dbReference>
<feature type="binding site" evidence="2">
    <location>
        <begin position="23"/>
        <end position="26"/>
    </location>
    <ligand>
        <name>substrate</name>
    </ligand>
</feature>
<protein>
    <recommendedName>
        <fullName evidence="2">Isoprenyl transferase</fullName>
        <ecNumber evidence="2">2.5.1.-</ecNumber>
    </recommendedName>
</protein>
<feature type="binding site" evidence="2">
    <location>
        <position position="190"/>
    </location>
    <ligand>
        <name>substrate</name>
    </ligand>
</feature>
<feature type="binding site" evidence="2">
    <location>
        <begin position="196"/>
        <end position="198"/>
    </location>
    <ligand>
        <name>substrate</name>
    </ligand>
</feature>
<comment type="function">
    <text evidence="2">Catalyzes the condensation of isopentenyl diphosphate (IPP) with allylic pyrophosphates generating different type of terpenoids.</text>
</comment>
<dbReference type="NCBIfam" id="TIGR00055">
    <property type="entry name" value="uppS"/>
    <property type="match status" value="1"/>
</dbReference>
<feature type="binding site" evidence="2">
    <location>
        <position position="73"/>
    </location>
    <ligand>
        <name>substrate</name>
    </ligand>
</feature>
<dbReference type="GO" id="GO:0008834">
    <property type="term" value="F:ditrans,polycis-undecaprenyl-diphosphate synthase [(2E,6E)-farnesyl-diphosphate specific] activity"/>
    <property type="evidence" value="ECO:0007669"/>
    <property type="project" value="TreeGrafter"/>
</dbReference>
<dbReference type="GO" id="GO:0016094">
    <property type="term" value="P:polyprenol biosynthetic process"/>
    <property type="evidence" value="ECO:0007669"/>
    <property type="project" value="TreeGrafter"/>
</dbReference>
<dbReference type="EMBL" id="LPZR01000164">
    <property type="protein sequence ID" value="KYO51916.1"/>
    <property type="molecule type" value="Genomic_DNA"/>
</dbReference>
<keyword evidence="1 2" id="KW-0808">Transferase</keyword>
<comment type="similarity">
    <text evidence="2">Belongs to the UPP synthase family.</text>
</comment>
<dbReference type="GO" id="GO:0000287">
    <property type="term" value="F:magnesium ion binding"/>
    <property type="evidence" value="ECO:0007669"/>
    <property type="project" value="UniProtKB-UniRule"/>
</dbReference>
<feature type="active site" evidence="2">
    <location>
        <position position="22"/>
    </location>
</feature>
<dbReference type="SUPFAM" id="SSF64005">
    <property type="entry name" value="Undecaprenyl diphosphate synthase"/>
    <property type="match status" value="1"/>
</dbReference>
<dbReference type="PANTHER" id="PTHR10291">
    <property type="entry name" value="DEHYDRODOLICHYL DIPHOSPHATE SYNTHASE FAMILY MEMBER"/>
    <property type="match status" value="1"/>
</dbReference>
<dbReference type="PROSITE" id="PS01066">
    <property type="entry name" value="UPP_SYNTHASE"/>
    <property type="match status" value="1"/>
</dbReference>
<evidence type="ECO:0000313" key="4">
    <source>
        <dbReference type="Proteomes" id="UP000075787"/>
    </source>
</evidence>
<dbReference type="InterPro" id="IPR018520">
    <property type="entry name" value="UPP_synth-like_CS"/>
</dbReference>
<feature type="binding site" evidence="2">
    <location>
        <position position="39"/>
    </location>
    <ligand>
        <name>substrate</name>
    </ligand>
</feature>
<feature type="binding site" evidence="2">
    <location>
        <begin position="67"/>
        <end position="69"/>
    </location>
    <ligand>
        <name>substrate</name>
    </ligand>
</feature>
<gene>
    <name evidence="3" type="ORF">AUP44_06820</name>
</gene>
<dbReference type="AlphaFoldDB" id="A0A161R2P0"/>
<dbReference type="CDD" id="cd00475">
    <property type="entry name" value="Cis_IPPS"/>
    <property type="match status" value="1"/>
</dbReference>
<sequence length="242" mass="27393">MEPSPMALVSDPPLRHVAIIMDGNGRWAKARGLPRTVGHYRGAESVRKVIDRAVEHGIGYLTLFAFSSENWKRPLDEVRDLMGLLRFYLDREVRLLIDRNVRLNFIGDRSRLSSDMRDLLDRSVERTRHCTGMVLTIAISYGGRAEILAAARELAADALAGRVDLDGLDEESFGARLQTHDLPDPDLIIRTSGEQRISNFLLWQLAYAEMIFVPTLWPDFDAAALDAALAEYKRRERRYGAV</sequence>
<accession>A0A161R2P0</accession>
<feature type="binding site" evidence="2">
    <location>
        <position position="71"/>
    </location>
    <ligand>
        <name>substrate</name>
    </ligand>
</feature>
<dbReference type="EC" id="2.5.1.-" evidence="2"/>
<feature type="binding site" evidence="2">
    <location>
        <position position="22"/>
    </location>
    <ligand>
        <name>Mg(2+)</name>
        <dbReference type="ChEBI" id="CHEBI:18420"/>
    </ligand>
</feature>
<dbReference type="PANTHER" id="PTHR10291:SF0">
    <property type="entry name" value="DEHYDRODOLICHYL DIPHOSPHATE SYNTHASE 2"/>
    <property type="match status" value="1"/>
</dbReference>
<proteinExistence type="inferred from homology"/>
<feature type="binding site" evidence="2">
    <location>
        <position position="209"/>
    </location>
    <ligand>
        <name>Mg(2+)</name>
        <dbReference type="ChEBI" id="CHEBI:18420"/>
    </ligand>
</feature>
<dbReference type="InterPro" id="IPR001441">
    <property type="entry name" value="UPP_synth-like"/>
</dbReference>
<dbReference type="HAMAP" id="MF_01139">
    <property type="entry name" value="ISPT"/>
    <property type="match status" value="1"/>
</dbReference>
<feature type="binding site" evidence="2">
    <location>
        <position position="27"/>
    </location>
    <ligand>
        <name>substrate</name>
    </ligand>
</feature>
<dbReference type="GO" id="GO:0005829">
    <property type="term" value="C:cytosol"/>
    <property type="evidence" value="ECO:0007669"/>
    <property type="project" value="TreeGrafter"/>
</dbReference>
<keyword evidence="2" id="KW-0460">Magnesium</keyword>
<comment type="cofactor">
    <cofactor evidence="2">
        <name>Mg(2+)</name>
        <dbReference type="ChEBI" id="CHEBI:18420"/>
    </cofactor>
    <text evidence="2">Binds 2 magnesium ions per subunit.</text>
</comment>
<feature type="binding site" evidence="2">
    <location>
        <position position="35"/>
    </location>
    <ligand>
        <name>substrate</name>
    </ligand>
</feature>
<comment type="subunit">
    <text evidence="2">Homodimer.</text>
</comment>
<dbReference type="NCBIfam" id="NF011405">
    <property type="entry name" value="PRK14830.1"/>
    <property type="match status" value="1"/>
</dbReference>
<keyword evidence="2" id="KW-0479">Metal-binding</keyword>
<dbReference type="Gene3D" id="3.40.1180.10">
    <property type="entry name" value="Decaprenyl diphosphate synthase-like"/>
    <property type="match status" value="1"/>
</dbReference>
<evidence type="ECO:0000256" key="1">
    <source>
        <dbReference type="ARBA" id="ARBA00022679"/>
    </source>
</evidence>